<comment type="caution">
    <text evidence="3">The sequence shown here is derived from an EMBL/GenBank/DDBJ whole genome shotgun (WGS) entry which is preliminary data.</text>
</comment>
<accession>A0A0P7YQ31</accession>
<evidence type="ECO:0000313" key="4">
    <source>
        <dbReference type="Proteomes" id="UP000050413"/>
    </source>
</evidence>
<reference evidence="3 4" key="1">
    <citation type="submission" date="2015-09" db="EMBL/GenBank/DDBJ databases">
        <title>Identification and resolution of microdiversity through metagenomic sequencing of parallel consortia.</title>
        <authorList>
            <person name="Nelson W.C."/>
            <person name="Romine M.F."/>
            <person name="Lindemann S.R."/>
        </authorList>
    </citation>
    <scope>NUCLEOTIDE SEQUENCE [LARGE SCALE GENOMIC DNA]</scope>
    <source>
        <strain evidence="3">HL-91</strain>
    </source>
</reference>
<evidence type="ECO:0000313" key="3">
    <source>
        <dbReference type="EMBL" id="KPP91030.1"/>
    </source>
</evidence>
<gene>
    <name evidence="2" type="ORF">Ga0058931_3304</name>
    <name evidence="3" type="ORF">HLUCCA05_06320</name>
</gene>
<dbReference type="OrthoDB" id="953853at2"/>
<evidence type="ECO:0000259" key="1">
    <source>
        <dbReference type="Pfam" id="PF08332"/>
    </source>
</evidence>
<name>A0A0P7YQ31_9RHOB</name>
<dbReference type="InterPro" id="IPR032710">
    <property type="entry name" value="NTF2-like_dom_sf"/>
</dbReference>
<dbReference type="InterPro" id="IPR011944">
    <property type="entry name" value="Steroid_delta5-4_isomerase"/>
</dbReference>
<dbReference type="Proteomes" id="UP000050413">
    <property type="component" value="Unassembled WGS sequence"/>
</dbReference>
<dbReference type="GO" id="GO:0005516">
    <property type="term" value="F:calmodulin binding"/>
    <property type="evidence" value="ECO:0007669"/>
    <property type="project" value="InterPro"/>
</dbReference>
<proteinExistence type="predicted"/>
<dbReference type="NCBIfam" id="TIGR02246">
    <property type="entry name" value="SgcJ/EcaC family oxidoreductase"/>
    <property type="match status" value="1"/>
</dbReference>
<keyword evidence="5" id="KW-1185">Reference proteome</keyword>
<sequence length="127" mass="14566">MPTEKIAALLDDWGAALASGDPARIADLYAPDAVLLPTASYQIRLEPGQIRRYFRDIMQRNPSARFMEVHSRVFETVGINSGIYTFTMHRDDGTPFDLVCRFTFVYLLFDEVWKIIEHHSSIMPDQV</sequence>
<organism evidence="3 4">
    <name type="scientific">Roseibaca calidilacus</name>
    <dbReference type="NCBI Taxonomy" id="1666912"/>
    <lineage>
        <taxon>Bacteria</taxon>
        <taxon>Pseudomonadati</taxon>
        <taxon>Pseudomonadota</taxon>
        <taxon>Alphaproteobacteria</taxon>
        <taxon>Rhodobacterales</taxon>
        <taxon>Paracoccaceae</taxon>
        <taxon>Roseinatronobacter</taxon>
    </lineage>
</organism>
<dbReference type="SUPFAM" id="SSF54427">
    <property type="entry name" value="NTF2-like"/>
    <property type="match status" value="1"/>
</dbReference>
<protein>
    <recommendedName>
        <fullName evidence="1">Calcium/calmodulin-dependent protein kinase II association-domain domain-containing protein</fullName>
    </recommendedName>
</protein>
<dbReference type="Pfam" id="PF08332">
    <property type="entry name" value="CaMKII_AD"/>
    <property type="match status" value="1"/>
</dbReference>
<dbReference type="AlphaFoldDB" id="A0A0P7YQ31"/>
<dbReference type="Gene3D" id="3.10.450.50">
    <property type="match status" value="1"/>
</dbReference>
<dbReference type="PATRIC" id="fig|1666912.4.peg.3015"/>
<evidence type="ECO:0000313" key="2">
    <source>
        <dbReference type="EMBL" id="CUX84002.1"/>
    </source>
</evidence>
<dbReference type="EMBL" id="FBYC01000004">
    <property type="protein sequence ID" value="CUX84002.1"/>
    <property type="molecule type" value="Genomic_DNA"/>
</dbReference>
<dbReference type="Proteomes" id="UP000182045">
    <property type="component" value="Unassembled WGS sequence"/>
</dbReference>
<reference evidence="2 5" key="2">
    <citation type="submission" date="2016-01" db="EMBL/GenBank/DDBJ databases">
        <authorList>
            <person name="Varghese N."/>
        </authorList>
    </citation>
    <scope>NUCLEOTIDE SEQUENCE [LARGE SCALE GENOMIC DNA]</scope>
    <source>
        <strain evidence="2 5">HL-91</strain>
    </source>
</reference>
<dbReference type="STRING" id="1666912.Ga0058931_3304"/>
<dbReference type="GO" id="GO:0004683">
    <property type="term" value="F:calcium/calmodulin-dependent protein kinase activity"/>
    <property type="evidence" value="ECO:0007669"/>
    <property type="project" value="InterPro"/>
</dbReference>
<dbReference type="RefSeq" id="WP_072247389.1">
    <property type="nucleotide sequence ID" value="NZ_FBYC01000004.1"/>
</dbReference>
<dbReference type="CDD" id="cd00531">
    <property type="entry name" value="NTF2_like"/>
    <property type="match status" value="1"/>
</dbReference>
<feature type="domain" description="Calcium/calmodulin-dependent protein kinase II association-domain" evidence="1">
    <location>
        <begin position="5"/>
        <end position="124"/>
    </location>
</feature>
<dbReference type="InterPro" id="IPR013543">
    <property type="entry name" value="Ca/CaM-dep_prot_kinase-assoc"/>
</dbReference>
<dbReference type="EMBL" id="LJSG01000016">
    <property type="protein sequence ID" value="KPP91030.1"/>
    <property type="molecule type" value="Genomic_DNA"/>
</dbReference>
<evidence type="ECO:0000313" key="5">
    <source>
        <dbReference type="Proteomes" id="UP000182045"/>
    </source>
</evidence>